<feature type="domain" description="Mitochondria-eating protein C-terminal" evidence="1">
    <location>
        <begin position="4"/>
        <end position="125"/>
    </location>
</feature>
<reference evidence="2" key="1">
    <citation type="submission" date="2018-11" db="EMBL/GenBank/DDBJ databases">
        <authorList>
            <consortium name="Pathogen Informatics"/>
        </authorList>
    </citation>
    <scope>NUCLEOTIDE SEQUENCE</scope>
</reference>
<evidence type="ECO:0000313" key="3">
    <source>
        <dbReference type="Proteomes" id="UP000784294"/>
    </source>
</evidence>
<name>A0A3S5B380_9PLAT</name>
<comment type="caution">
    <text evidence="2">The sequence shown here is derived from an EMBL/GenBank/DDBJ whole genome shotgun (WGS) entry which is preliminary data.</text>
</comment>
<proteinExistence type="predicted"/>
<dbReference type="OrthoDB" id="6266000at2759"/>
<gene>
    <name evidence="2" type="ORF">PXEA_LOCUS5415</name>
</gene>
<dbReference type="AlphaFoldDB" id="A0A3S5B380"/>
<accession>A0A3S5B380</accession>
<protein>
    <recommendedName>
        <fullName evidence="1">Mitochondria-eating protein C-terminal domain-containing protein</fullName>
    </recommendedName>
</protein>
<dbReference type="Pfam" id="PF16026">
    <property type="entry name" value="MIEAP"/>
    <property type="match status" value="1"/>
</dbReference>
<sequence>MINLQEAFSAAKTSFRAYRNRIRAQFASRPPPRAPSDETLEEAVQSHVNVHASHAIDLAGLSREVTWALERQHSKLKRPSGPLGYGAVSAFIREVCLLAWECCSLAQPIDVYRPATDNELIDETK</sequence>
<keyword evidence="3" id="KW-1185">Reference proteome</keyword>
<evidence type="ECO:0000259" key="1">
    <source>
        <dbReference type="Pfam" id="PF16026"/>
    </source>
</evidence>
<dbReference type="InterPro" id="IPR031981">
    <property type="entry name" value="MIEAP_C"/>
</dbReference>
<evidence type="ECO:0000313" key="2">
    <source>
        <dbReference type="EMBL" id="VEL11975.1"/>
    </source>
</evidence>
<dbReference type="Proteomes" id="UP000784294">
    <property type="component" value="Unassembled WGS sequence"/>
</dbReference>
<dbReference type="EMBL" id="CAAALY010013413">
    <property type="protein sequence ID" value="VEL11975.1"/>
    <property type="molecule type" value="Genomic_DNA"/>
</dbReference>
<organism evidence="2 3">
    <name type="scientific">Protopolystoma xenopodis</name>
    <dbReference type="NCBI Taxonomy" id="117903"/>
    <lineage>
        <taxon>Eukaryota</taxon>
        <taxon>Metazoa</taxon>
        <taxon>Spiralia</taxon>
        <taxon>Lophotrochozoa</taxon>
        <taxon>Platyhelminthes</taxon>
        <taxon>Monogenea</taxon>
        <taxon>Polyopisthocotylea</taxon>
        <taxon>Polystomatidea</taxon>
        <taxon>Polystomatidae</taxon>
        <taxon>Protopolystoma</taxon>
    </lineage>
</organism>